<dbReference type="InterPro" id="IPR027275">
    <property type="entry name" value="PRC-brl_dom"/>
</dbReference>
<evidence type="ECO:0000313" key="3">
    <source>
        <dbReference type="Proteomes" id="UP000011607"/>
    </source>
</evidence>
<dbReference type="PANTHER" id="PTHR38137">
    <property type="entry name" value="PRC-BARREL DOMAIN PROTEIN"/>
    <property type="match status" value="1"/>
</dbReference>
<comment type="caution">
    <text evidence="2">The sequence shown here is derived from an EMBL/GenBank/DDBJ whole genome shotgun (WGS) entry which is preliminary data.</text>
</comment>
<dbReference type="SUPFAM" id="SSF50346">
    <property type="entry name" value="PRC-barrel domain"/>
    <property type="match status" value="1"/>
</dbReference>
<gene>
    <name evidence="2" type="ORF">C446_03434</name>
</gene>
<name>M0MF79_9EURY</name>
<dbReference type="InterPro" id="IPR011033">
    <property type="entry name" value="PRC_barrel-like_sf"/>
</dbReference>
<dbReference type="RefSeq" id="WP_006671651.1">
    <property type="nucleotide sequence ID" value="NZ_AOMA01000045.1"/>
</dbReference>
<organism evidence="2 3">
    <name type="scientific">Halobiforma nitratireducens JCM 10879</name>
    <dbReference type="NCBI Taxonomy" id="1227454"/>
    <lineage>
        <taxon>Archaea</taxon>
        <taxon>Methanobacteriati</taxon>
        <taxon>Methanobacteriota</taxon>
        <taxon>Stenosarchaea group</taxon>
        <taxon>Halobacteria</taxon>
        <taxon>Halobacteriales</taxon>
        <taxon>Natrialbaceae</taxon>
        <taxon>Halobiforma</taxon>
    </lineage>
</organism>
<proteinExistence type="predicted"/>
<dbReference type="EMBL" id="AOMA01000045">
    <property type="protein sequence ID" value="EMA43060.1"/>
    <property type="molecule type" value="Genomic_DNA"/>
</dbReference>
<dbReference type="Pfam" id="PF05239">
    <property type="entry name" value="PRC"/>
    <property type="match status" value="1"/>
</dbReference>
<dbReference type="OrthoDB" id="85079at2157"/>
<feature type="domain" description="PRC-barrel" evidence="1">
    <location>
        <begin position="1"/>
        <end position="78"/>
    </location>
</feature>
<keyword evidence="3" id="KW-1185">Reference proteome</keyword>
<reference evidence="2 3" key="1">
    <citation type="journal article" date="2014" name="PLoS Genet.">
        <title>Phylogenetically driven sequencing of extremely halophilic archaea reveals strategies for static and dynamic osmo-response.</title>
        <authorList>
            <person name="Becker E.A."/>
            <person name="Seitzer P.M."/>
            <person name="Tritt A."/>
            <person name="Larsen D."/>
            <person name="Krusor M."/>
            <person name="Yao A.I."/>
            <person name="Wu D."/>
            <person name="Madern D."/>
            <person name="Eisen J.A."/>
            <person name="Darling A.E."/>
            <person name="Facciotti M.T."/>
        </authorList>
    </citation>
    <scope>NUCLEOTIDE SEQUENCE [LARGE SCALE GENOMIC DNA]</scope>
    <source>
        <strain evidence="2 3">JCM 10879</strain>
    </source>
</reference>
<sequence>MTTVLASTLSDSPVLGSDGTEIGTVQNVTMNPETGKLVSLLVAPRTDRSYGFERTDGGQLLIPASQLADVGDYVMIDRSVE</sequence>
<evidence type="ECO:0000313" key="2">
    <source>
        <dbReference type="EMBL" id="EMA43060.1"/>
    </source>
</evidence>
<protein>
    <submittedName>
        <fullName evidence="2">PRC-barrel domain-containing protein</fullName>
    </submittedName>
</protein>
<dbReference type="eggNOG" id="arCOG02155">
    <property type="taxonomic scope" value="Archaea"/>
</dbReference>
<dbReference type="PANTHER" id="PTHR38137:SF2">
    <property type="entry name" value="PRC-BARREL DOMAIN-CONTAINING PROTEIN"/>
    <property type="match status" value="1"/>
</dbReference>
<dbReference type="Gene3D" id="2.30.30.240">
    <property type="entry name" value="PRC-barrel domain"/>
    <property type="match status" value="1"/>
</dbReference>
<dbReference type="Proteomes" id="UP000011607">
    <property type="component" value="Unassembled WGS sequence"/>
</dbReference>
<accession>M0MF79</accession>
<dbReference type="STRING" id="1227454.C446_03434"/>
<dbReference type="PATRIC" id="fig|1227454.3.peg.666"/>
<dbReference type="AlphaFoldDB" id="M0MF79"/>
<evidence type="ECO:0000259" key="1">
    <source>
        <dbReference type="Pfam" id="PF05239"/>
    </source>
</evidence>